<evidence type="ECO:0000313" key="2">
    <source>
        <dbReference type="Proteomes" id="UP001177160"/>
    </source>
</evidence>
<comment type="caution">
    <text evidence="1">The sequence shown here is derived from an EMBL/GenBank/DDBJ whole genome shotgun (WGS) entry which is preliminary data.</text>
</comment>
<gene>
    <name evidence="1" type="ORF">N7548_01690</name>
</gene>
<accession>A0ABT2Y486</accession>
<name>A0ABT2Y486_9MOLU</name>
<reference evidence="1" key="1">
    <citation type="submission" date="2022-09" db="EMBL/GenBank/DDBJ databases">
        <title>Novel Mycoplasma species identified in domestic and wild animals.</title>
        <authorList>
            <person name="Volokhov D.V."/>
            <person name="Furtak V.A."/>
            <person name="Zagorodnyaya T.A."/>
        </authorList>
    </citation>
    <scope>NUCLEOTIDE SEQUENCE</scope>
    <source>
        <strain evidence="1">Oakley</strain>
    </source>
</reference>
<organism evidence="1 2">
    <name type="scientific">Paracholeplasma manati</name>
    <dbReference type="NCBI Taxonomy" id="591373"/>
    <lineage>
        <taxon>Bacteria</taxon>
        <taxon>Bacillati</taxon>
        <taxon>Mycoplasmatota</taxon>
        <taxon>Mollicutes</taxon>
        <taxon>Acholeplasmatales</taxon>
        <taxon>Acholeplasmataceae</taxon>
        <taxon>Paracholeplasma</taxon>
    </lineage>
</organism>
<proteinExistence type="predicted"/>
<dbReference type="Proteomes" id="UP001177160">
    <property type="component" value="Unassembled WGS sequence"/>
</dbReference>
<dbReference type="EMBL" id="JAOVQM010000001">
    <property type="protein sequence ID" value="MCV2231541.1"/>
    <property type="molecule type" value="Genomic_DNA"/>
</dbReference>
<keyword evidence="2" id="KW-1185">Reference proteome</keyword>
<sequence length="48" mass="5245">MKKKIIAMLLLGFVLVGSLTAWLNKPVNADHPIVLEYEEPDPGKKIGG</sequence>
<protein>
    <submittedName>
        <fullName evidence="1">Uncharacterized protein</fullName>
    </submittedName>
</protein>
<dbReference type="RefSeq" id="WP_263607662.1">
    <property type="nucleotide sequence ID" value="NZ_JAOVQM010000001.1"/>
</dbReference>
<evidence type="ECO:0000313" key="1">
    <source>
        <dbReference type="EMBL" id="MCV2231541.1"/>
    </source>
</evidence>